<keyword evidence="1" id="KW-0665">Pyrimidine biosynthesis</keyword>
<dbReference type="Gene3D" id="2.30.40.10">
    <property type="entry name" value="Urease, subunit C, domain 1"/>
    <property type="match status" value="1"/>
</dbReference>
<dbReference type="Pfam" id="PF12890">
    <property type="entry name" value="DHOase"/>
    <property type="match status" value="1"/>
</dbReference>
<dbReference type="Gene3D" id="3.20.20.140">
    <property type="entry name" value="Metal-dependent hydrolases"/>
    <property type="match status" value="1"/>
</dbReference>
<evidence type="ECO:0000313" key="4">
    <source>
        <dbReference type="Proteomes" id="UP001262889"/>
    </source>
</evidence>
<keyword evidence="3" id="KW-0378">Hydrolase</keyword>
<dbReference type="RefSeq" id="WP_311535663.1">
    <property type="nucleotide sequence ID" value="NZ_JAVRHQ010000020.1"/>
</dbReference>
<dbReference type="GO" id="GO:0004151">
    <property type="term" value="F:dihydroorotase activity"/>
    <property type="evidence" value="ECO:0007669"/>
    <property type="project" value="UniProtKB-EC"/>
</dbReference>
<proteinExistence type="predicted"/>
<evidence type="ECO:0000259" key="2">
    <source>
        <dbReference type="Pfam" id="PF12890"/>
    </source>
</evidence>
<reference evidence="3 4" key="1">
    <citation type="submission" date="2023-09" db="EMBL/GenBank/DDBJ databases">
        <authorList>
            <person name="Rey-Velasco X."/>
        </authorList>
    </citation>
    <scope>NUCLEOTIDE SEQUENCE [LARGE SCALE GENOMIC DNA]</scope>
    <source>
        <strain evidence="3 4">F363</strain>
    </source>
</reference>
<sequence>MKLLLKSVQITDTQSDFHNKEVDISIEDGIIKKIGPSLEEKADKEIQIKNLHVSRGWFDSSVSFGEPGYEERETLQNGLDTAAKSGFTTICLNPDTLPVTDTRSAVGALISAARGHAVKLKPTGALTVKSEGVDLAEIFDMQNAGAASFGDYKHAVKNPNLLKIALQYAQNFKGLVQSFPQENKIAGNGQVNEHYYSTSLGLKGIPNLAEELQITRDLYILEYTGGKLHIPTISTEKSVSLIKEAKKKGLNVTCSVAIHNLIFTDERLQEFDTNAKVLPPLRTGKDIKALRKGLKEGVIDMVTSDHRPIDIEHKKVEFENASYGTIGLESAFGALATIFSTEETIKFLTSGKARFGIEDYPLREGEKANISLFIPGEKFRFSQENIFSSSQNSIFLGHKLKGKAFGIVADENFITQ</sequence>
<dbReference type="PANTHER" id="PTHR43668:SF2">
    <property type="entry name" value="ALLANTOINASE"/>
    <property type="match status" value="1"/>
</dbReference>
<comment type="caution">
    <text evidence="3">The sequence shown here is derived from an EMBL/GenBank/DDBJ whole genome shotgun (WGS) entry which is preliminary data.</text>
</comment>
<dbReference type="InterPro" id="IPR011059">
    <property type="entry name" value="Metal-dep_hydrolase_composite"/>
</dbReference>
<keyword evidence="4" id="KW-1185">Reference proteome</keyword>
<dbReference type="InterPro" id="IPR032466">
    <property type="entry name" value="Metal_Hydrolase"/>
</dbReference>
<evidence type="ECO:0000313" key="3">
    <source>
        <dbReference type="EMBL" id="MDT0644044.1"/>
    </source>
</evidence>
<dbReference type="SUPFAM" id="SSF51338">
    <property type="entry name" value="Composite domain of metallo-dependent hydrolases"/>
    <property type="match status" value="1"/>
</dbReference>
<accession>A0ABU3CCH9</accession>
<dbReference type="PANTHER" id="PTHR43668">
    <property type="entry name" value="ALLANTOINASE"/>
    <property type="match status" value="1"/>
</dbReference>
<dbReference type="CDD" id="cd01317">
    <property type="entry name" value="DHOase_IIa"/>
    <property type="match status" value="1"/>
</dbReference>
<dbReference type="InterPro" id="IPR004722">
    <property type="entry name" value="DHOase"/>
</dbReference>
<organism evidence="3 4">
    <name type="scientific">Autumnicola tepida</name>
    <dbReference type="NCBI Taxonomy" id="3075595"/>
    <lineage>
        <taxon>Bacteria</taxon>
        <taxon>Pseudomonadati</taxon>
        <taxon>Bacteroidota</taxon>
        <taxon>Flavobacteriia</taxon>
        <taxon>Flavobacteriales</taxon>
        <taxon>Flavobacteriaceae</taxon>
        <taxon>Autumnicola</taxon>
    </lineage>
</organism>
<protein>
    <submittedName>
        <fullName evidence="3">Dihydroorotase</fullName>
        <ecNumber evidence="3">3.5.2.3</ecNumber>
    </submittedName>
</protein>
<dbReference type="InterPro" id="IPR024403">
    <property type="entry name" value="DHOase_cat"/>
</dbReference>
<feature type="domain" description="Dihydroorotase catalytic" evidence="2">
    <location>
        <begin position="58"/>
        <end position="237"/>
    </location>
</feature>
<dbReference type="InterPro" id="IPR050138">
    <property type="entry name" value="DHOase/Allantoinase_Hydrolase"/>
</dbReference>
<evidence type="ECO:0000256" key="1">
    <source>
        <dbReference type="ARBA" id="ARBA00022975"/>
    </source>
</evidence>
<dbReference type="SUPFAM" id="SSF51556">
    <property type="entry name" value="Metallo-dependent hydrolases"/>
    <property type="match status" value="1"/>
</dbReference>
<gene>
    <name evidence="3" type="ORF">RM553_14495</name>
</gene>
<dbReference type="Proteomes" id="UP001262889">
    <property type="component" value="Unassembled WGS sequence"/>
</dbReference>
<dbReference type="EC" id="3.5.2.3" evidence="3"/>
<dbReference type="EMBL" id="JAVRHQ010000020">
    <property type="protein sequence ID" value="MDT0644044.1"/>
    <property type="molecule type" value="Genomic_DNA"/>
</dbReference>
<name>A0ABU3CCH9_9FLAO</name>